<reference evidence="3 4" key="1">
    <citation type="submission" date="2020-01" db="EMBL/GenBank/DDBJ databases">
        <title>The possibility of degradation of plastic by Microbulbifer hydrolyticus IRE-31.</title>
        <authorList>
            <person name="Liu L."/>
        </authorList>
    </citation>
    <scope>NUCLEOTIDE SEQUENCE [LARGE SCALE GENOMIC DNA]</scope>
    <source>
        <strain evidence="3 4">IRE-31</strain>
    </source>
</reference>
<reference evidence="2 5" key="2">
    <citation type="submission" date="2020-08" db="EMBL/GenBank/DDBJ databases">
        <title>Genomic Encyclopedia of Type Strains, Phase IV (KMG-IV): sequencing the most valuable type-strain genomes for metagenomic binning, comparative biology and taxonomic classification.</title>
        <authorList>
            <person name="Goeker M."/>
        </authorList>
    </citation>
    <scope>NUCLEOTIDE SEQUENCE [LARGE SCALE GENOMIC DNA]</scope>
    <source>
        <strain evidence="2 5">DSM 11525</strain>
    </source>
</reference>
<dbReference type="EMBL" id="CP047491">
    <property type="protein sequence ID" value="QHQ37746.1"/>
    <property type="molecule type" value="Genomic_DNA"/>
</dbReference>
<organism evidence="2 5">
    <name type="scientific">Microbulbifer hydrolyticus</name>
    <dbReference type="NCBI Taxonomy" id="48074"/>
    <lineage>
        <taxon>Bacteria</taxon>
        <taxon>Pseudomonadati</taxon>
        <taxon>Pseudomonadota</taxon>
        <taxon>Gammaproteobacteria</taxon>
        <taxon>Cellvibrionales</taxon>
        <taxon>Microbulbiferaceae</taxon>
        <taxon>Microbulbifer</taxon>
    </lineage>
</organism>
<dbReference type="RefSeq" id="WP_161857084.1">
    <property type="nucleotide sequence ID" value="NZ_CP047491.1"/>
</dbReference>
<dbReference type="EMBL" id="JACHHR010000002">
    <property type="protein sequence ID" value="MBB5211509.1"/>
    <property type="molecule type" value="Genomic_DNA"/>
</dbReference>
<feature type="chain" id="PRO_5044645534" evidence="1">
    <location>
        <begin position="17"/>
        <end position="140"/>
    </location>
</feature>
<evidence type="ECO:0000313" key="3">
    <source>
        <dbReference type="EMBL" id="QHQ37746.1"/>
    </source>
</evidence>
<accession>A0A6P1T882</accession>
<dbReference type="AlphaFoldDB" id="A0A6P1T882"/>
<protein>
    <submittedName>
        <fullName evidence="2">Uncharacterized protein</fullName>
    </submittedName>
</protein>
<proteinExistence type="predicted"/>
<keyword evidence="4" id="KW-1185">Reference proteome</keyword>
<gene>
    <name evidence="3" type="ORF">GTQ55_01255</name>
    <name evidence="2" type="ORF">HNQ53_001727</name>
</gene>
<name>A0A6P1T882_9GAMM</name>
<sequence>MKYFILLLFLSPHSLATSTDCMGVTTTVIPLTVGEAKVHNIEFDIDVDEELPACPIVRVNSPLKSQDRPLIGAVVTLEGSEGFQGEYHLSQQKTEYDTSLSFFVVCKSTATNITMSIYYGQGCDGVIYNVKSSVTGLLSN</sequence>
<evidence type="ECO:0000313" key="2">
    <source>
        <dbReference type="EMBL" id="MBB5211509.1"/>
    </source>
</evidence>
<dbReference type="Proteomes" id="UP000563601">
    <property type="component" value="Unassembled WGS sequence"/>
</dbReference>
<evidence type="ECO:0000313" key="4">
    <source>
        <dbReference type="Proteomes" id="UP000464675"/>
    </source>
</evidence>
<feature type="signal peptide" evidence="1">
    <location>
        <begin position="1"/>
        <end position="16"/>
    </location>
</feature>
<dbReference type="Proteomes" id="UP000464675">
    <property type="component" value="Chromosome"/>
</dbReference>
<keyword evidence="1" id="KW-0732">Signal</keyword>
<evidence type="ECO:0000313" key="5">
    <source>
        <dbReference type="Proteomes" id="UP000563601"/>
    </source>
</evidence>
<evidence type="ECO:0000256" key="1">
    <source>
        <dbReference type="SAM" id="SignalP"/>
    </source>
</evidence>